<comment type="caution">
    <text evidence="2">The sequence shown here is derived from an EMBL/GenBank/DDBJ whole genome shotgun (WGS) entry which is preliminary data.</text>
</comment>
<feature type="transmembrane region" description="Helical" evidence="1">
    <location>
        <begin position="121"/>
        <end position="143"/>
    </location>
</feature>
<organism evidence="2 3">
    <name type="scientific">Brachybacterium sacelli</name>
    <dbReference type="NCBI Taxonomy" id="173364"/>
    <lineage>
        <taxon>Bacteria</taxon>
        <taxon>Bacillati</taxon>
        <taxon>Actinomycetota</taxon>
        <taxon>Actinomycetes</taxon>
        <taxon>Micrococcales</taxon>
        <taxon>Dermabacteraceae</taxon>
        <taxon>Brachybacterium</taxon>
    </lineage>
</organism>
<feature type="transmembrane region" description="Helical" evidence="1">
    <location>
        <begin position="163"/>
        <end position="184"/>
    </location>
</feature>
<dbReference type="EMBL" id="JAGIOD010000001">
    <property type="protein sequence ID" value="MBP2381062.1"/>
    <property type="molecule type" value="Genomic_DNA"/>
</dbReference>
<evidence type="ECO:0000313" key="2">
    <source>
        <dbReference type="EMBL" id="MBP2381062.1"/>
    </source>
</evidence>
<accession>A0ABS4WXZ3</accession>
<feature type="transmembrane region" description="Helical" evidence="1">
    <location>
        <begin position="222"/>
        <end position="240"/>
    </location>
</feature>
<feature type="transmembrane region" description="Helical" evidence="1">
    <location>
        <begin position="77"/>
        <end position="100"/>
    </location>
</feature>
<feature type="transmembrane region" description="Helical" evidence="1">
    <location>
        <begin position="29"/>
        <end position="57"/>
    </location>
</feature>
<dbReference type="Proteomes" id="UP001519290">
    <property type="component" value="Unassembled WGS sequence"/>
</dbReference>
<gene>
    <name evidence="2" type="ORF">JOF43_001019</name>
</gene>
<dbReference type="RefSeq" id="WP_209899959.1">
    <property type="nucleotide sequence ID" value="NZ_BAAAJW010000004.1"/>
</dbReference>
<feature type="transmembrane region" description="Helical" evidence="1">
    <location>
        <begin position="306"/>
        <end position="329"/>
    </location>
</feature>
<name>A0ABS4WXZ3_9MICO</name>
<keyword evidence="1" id="KW-0812">Transmembrane</keyword>
<keyword evidence="1" id="KW-0472">Membrane</keyword>
<sequence length="355" mass="34831">MSAAPAGRLTPYHRLATLRPAWSGRAKPLLTVAAAFVAYVVLASVLLVLTILVLAVAPGVNVAIGVTSGDPTSPLDVGLALAMGAMWLPAGMVGVRVGGWRPLGLSWSVAARFRRELLSRTGAWAAAGALLVVAVAALAGMLAGSGDAVDAGTGGTAPAGASALQLVLLVVIVLVLAPLQAIGLELTLRGVLLQAVGTWVRSPVVPILVVTAVVLIGRELTGAVVIPTLALAFAAAVLAWKTGGLELPIALTLTLTTVSLLVSALGAGTGAGMGASALSAATAAPGTSAAALAAHEAGGPFQGADAALAGGVAAAVALVALTVVIVVVVSRRERIGVLEPVGRPASDPAPEPIAF</sequence>
<protein>
    <recommendedName>
        <fullName evidence="4">CAAX protease</fullName>
    </recommendedName>
</protein>
<evidence type="ECO:0000256" key="1">
    <source>
        <dbReference type="SAM" id="Phobius"/>
    </source>
</evidence>
<proteinExistence type="predicted"/>
<feature type="transmembrane region" description="Helical" evidence="1">
    <location>
        <begin position="191"/>
        <end position="216"/>
    </location>
</feature>
<reference evidence="2 3" key="1">
    <citation type="submission" date="2021-03" db="EMBL/GenBank/DDBJ databases">
        <title>Sequencing the genomes of 1000 actinobacteria strains.</title>
        <authorList>
            <person name="Klenk H.-P."/>
        </authorList>
    </citation>
    <scope>NUCLEOTIDE SEQUENCE [LARGE SCALE GENOMIC DNA]</scope>
    <source>
        <strain evidence="2 3">DSM 14566</strain>
    </source>
</reference>
<evidence type="ECO:0008006" key="4">
    <source>
        <dbReference type="Google" id="ProtNLM"/>
    </source>
</evidence>
<evidence type="ECO:0000313" key="3">
    <source>
        <dbReference type="Proteomes" id="UP001519290"/>
    </source>
</evidence>
<keyword evidence="3" id="KW-1185">Reference proteome</keyword>
<feature type="transmembrane region" description="Helical" evidence="1">
    <location>
        <begin position="247"/>
        <end position="268"/>
    </location>
</feature>
<keyword evidence="1" id="KW-1133">Transmembrane helix</keyword>